<reference evidence="5" key="1">
    <citation type="journal article" date="2020" name="Cell">
        <title>Large-Scale Comparative Analyses of Tick Genomes Elucidate Their Genetic Diversity and Vector Capacities.</title>
        <authorList>
            <consortium name="Tick Genome and Microbiome Consortium (TIGMIC)"/>
            <person name="Jia N."/>
            <person name="Wang J."/>
            <person name="Shi W."/>
            <person name="Du L."/>
            <person name="Sun Y."/>
            <person name="Zhan W."/>
            <person name="Jiang J.F."/>
            <person name="Wang Q."/>
            <person name="Zhang B."/>
            <person name="Ji P."/>
            <person name="Bell-Sakyi L."/>
            <person name="Cui X.M."/>
            <person name="Yuan T.T."/>
            <person name="Jiang B.G."/>
            <person name="Yang W.F."/>
            <person name="Lam T.T."/>
            <person name="Chang Q.C."/>
            <person name="Ding S.J."/>
            <person name="Wang X.J."/>
            <person name="Zhu J.G."/>
            <person name="Ruan X.D."/>
            <person name="Zhao L."/>
            <person name="Wei J.T."/>
            <person name="Ye R.Z."/>
            <person name="Que T.C."/>
            <person name="Du C.H."/>
            <person name="Zhou Y.H."/>
            <person name="Cheng J.X."/>
            <person name="Dai P.F."/>
            <person name="Guo W.B."/>
            <person name="Han X.H."/>
            <person name="Huang E.J."/>
            <person name="Li L.F."/>
            <person name="Wei W."/>
            <person name="Gao Y.C."/>
            <person name="Liu J.Z."/>
            <person name="Shao H.Z."/>
            <person name="Wang X."/>
            <person name="Wang C.C."/>
            <person name="Yang T.C."/>
            <person name="Huo Q.B."/>
            <person name="Li W."/>
            <person name="Chen H.Y."/>
            <person name="Chen S.E."/>
            <person name="Zhou L.G."/>
            <person name="Ni X.B."/>
            <person name="Tian J.H."/>
            <person name="Sheng Y."/>
            <person name="Liu T."/>
            <person name="Pan Y.S."/>
            <person name="Xia L.Y."/>
            <person name="Li J."/>
            <person name="Zhao F."/>
            <person name="Cao W.C."/>
        </authorList>
    </citation>
    <scope>NUCLEOTIDE SEQUENCE</scope>
    <source>
        <strain evidence="5">Rsan-2018</strain>
    </source>
</reference>
<evidence type="ECO:0000256" key="3">
    <source>
        <dbReference type="SAM" id="MobiDB-lite"/>
    </source>
</evidence>
<dbReference type="GO" id="GO:0003676">
    <property type="term" value="F:nucleic acid binding"/>
    <property type="evidence" value="ECO:0007669"/>
    <property type="project" value="InterPro"/>
</dbReference>
<organism evidence="5 6">
    <name type="scientific">Rhipicephalus sanguineus</name>
    <name type="common">Brown dog tick</name>
    <name type="synonym">Ixodes sanguineus</name>
    <dbReference type="NCBI Taxonomy" id="34632"/>
    <lineage>
        <taxon>Eukaryota</taxon>
        <taxon>Metazoa</taxon>
        <taxon>Ecdysozoa</taxon>
        <taxon>Arthropoda</taxon>
        <taxon>Chelicerata</taxon>
        <taxon>Arachnida</taxon>
        <taxon>Acari</taxon>
        <taxon>Parasitiformes</taxon>
        <taxon>Ixodida</taxon>
        <taxon>Ixodoidea</taxon>
        <taxon>Ixodidae</taxon>
        <taxon>Rhipicephalinae</taxon>
        <taxon>Rhipicephalus</taxon>
        <taxon>Rhipicephalus</taxon>
    </lineage>
</organism>
<dbReference type="EMBL" id="JABSTV010001246">
    <property type="protein sequence ID" value="KAH7975502.1"/>
    <property type="molecule type" value="Genomic_DNA"/>
</dbReference>
<gene>
    <name evidence="5" type="ORF">HPB52_002251</name>
</gene>
<evidence type="ECO:0000313" key="6">
    <source>
        <dbReference type="Proteomes" id="UP000821837"/>
    </source>
</evidence>
<proteinExistence type="predicted"/>
<keyword evidence="1" id="KW-0479">Metal-binding</keyword>
<dbReference type="GO" id="GO:0008270">
    <property type="term" value="F:zinc ion binding"/>
    <property type="evidence" value="ECO:0007669"/>
    <property type="project" value="UniProtKB-KW"/>
</dbReference>
<dbReference type="InterPro" id="IPR001878">
    <property type="entry name" value="Znf_CCHC"/>
</dbReference>
<name>A0A9D4QCY6_RHISA</name>
<dbReference type="SUPFAM" id="SSF57756">
    <property type="entry name" value="Retrovirus zinc finger-like domains"/>
    <property type="match status" value="1"/>
</dbReference>
<sequence>MSMQVAVDGEDVSPEELQSPGWTTAVTRRKIKTVPDATCEAPSAKPGVATVSQPRRLPTNVKKQVIAASRMPQLPKDHLRVIVRPRNGLDMRHVSQIKFAFALAKAANLGEEEIAEDVVCPNVMQNIAVVSTPTEKNARAYASISSVALGSVEYEVNAYMAAPDDTCKGVIRGVDLDIDPVKLQALIVHDRNPTALEAKRIKNSKAVVILFDGLKVPNHVICGASMFRCTLFRRQTDVCYACGKVGHRADVCPTPDDVICRGCGKKSPSEEHECKPMCKLCGGAHVTADRKCKQRFQIPYVVRHRRKERQRQDSNLGFQRGYAAEEDFPPLHTDKPGGTSATQRGRSRSKGHRSRSRGRSASMARSLSRTSSVRITTQGADKEPWATKAKKTSQPQVKGGADSEHVSFELVSSIQKENATLRSIVEQLKAEIAEIKGAKVVKAAPPSRPNRPVENIGESPIAEVPMDTHSEVRPAKRKATTEHMRNEELDFQVQTTDSLAEIKETLRQMTEAMASLGARTSKLEEELSKLRAKKGVKSLVKTTSLVLVIKFGWVK</sequence>
<feature type="coiled-coil region" evidence="2">
    <location>
        <begin position="411"/>
        <end position="438"/>
    </location>
</feature>
<feature type="region of interest" description="Disordered" evidence="3">
    <location>
        <begin position="325"/>
        <end position="401"/>
    </location>
</feature>
<feature type="compositionally biased region" description="Low complexity" evidence="3">
    <location>
        <begin position="359"/>
        <end position="372"/>
    </location>
</feature>
<reference evidence="5" key="2">
    <citation type="submission" date="2021-09" db="EMBL/GenBank/DDBJ databases">
        <authorList>
            <person name="Jia N."/>
            <person name="Wang J."/>
            <person name="Shi W."/>
            <person name="Du L."/>
            <person name="Sun Y."/>
            <person name="Zhan W."/>
            <person name="Jiang J."/>
            <person name="Wang Q."/>
            <person name="Zhang B."/>
            <person name="Ji P."/>
            <person name="Sakyi L.B."/>
            <person name="Cui X."/>
            <person name="Yuan T."/>
            <person name="Jiang B."/>
            <person name="Yang W."/>
            <person name="Lam T.T.-Y."/>
            <person name="Chang Q."/>
            <person name="Ding S."/>
            <person name="Wang X."/>
            <person name="Zhu J."/>
            <person name="Ruan X."/>
            <person name="Zhao L."/>
            <person name="Wei J."/>
            <person name="Que T."/>
            <person name="Du C."/>
            <person name="Cheng J."/>
            <person name="Dai P."/>
            <person name="Han X."/>
            <person name="Huang E."/>
            <person name="Gao Y."/>
            <person name="Liu J."/>
            <person name="Shao H."/>
            <person name="Ye R."/>
            <person name="Li L."/>
            <person name="Wei W."/>
            <person name="Wang X."/>
            <person name="Wang C."/>
            <person name="Huo Q."/>
            <person name="Li W."/>
            <person name="Guo W."/>
            <person name="Chen H."/>
            <person name="Chen S."/>
            <person name="Zhou L."/>
            <person name="Zhou L."/>
            <person name="Ni X."/>
            <person name="Tian J."/>
            <person name="Zhou Y."/>
            <person name="Sheng Y."/>
            <person name="Liu T."/>
            <person name="Pan Y."/>
            <person name="Xia L."/>
            <person name="Li J."/>
            <person name="Zhao F."/>
            <person name="Cao W."/>
        </authorList>
    </citation>
    <scope>NUCLEOTIDE SEQUENCE</scope>
    <source>
        <strain evidence="5">Rsan-2018</strain>
        <tissue evidence="5">Larvae</tissue>
    </source>
</reference>
<dbReference type="PROSITE" id="PS50158">
    <property type="entry name" value="ZF_CCHC"/>
    <property type="match status" value="1"/>
</dbReference>
<evidence type="ECO:0000256" key="1">
    <source>
        <dbReference type="PROSITE-ProRule" id="PRU00047"/>
    </source>
</evidence>
<keyword evidence="6" id="KW-1185">Reference proteome</keyword>
<dbReference type="Proteomes" id="UP000821837">
    <property type="component" value="Chromosome 10"/>
</dbReference>
<keyword evidence="1" id="KW-0862">Zinc</keyword>
<keyword evidence="1" id="KW-0863">Zinc-finger</keyword>
<protein>
    <recommendedName>
        <fullName evidence="4">CCHC-type domain-containing protein</fullName>
    </recommendedName>
</protein>
<comment type="caution">
    <text evidence="5">The sequence shown here is derived from an EMBL/GenBank/DDBJ whole genome shotgun (WGS) entry which is preliminary data.</text>
</comment>
<dbReference type="InterPro" id="IPR036875">
    <property type="entry name" value="Znf_CCHC_sf"/>
</dbReference>
<dbReference type="SMART" id="SM00343">
    <property type="entry name" value="ZnF_C2HC"/>
    <property type="match status" value="1"/>
</dbReference>
<dbReference type="AlphaFoldDB" id="A0A9D4QCY6"/>
<feature type="compositionally biased region" description="Basic residues" evidence="3">
    <location>
        <begin position="345"/>
        <end position="358"/>
    </location>
</feature>
<keyword evidence="2" id="KW-0175">Coiled coil</keyword>
<dbReference type="VEuPathDB" id="VectorBase:RSAN_030986"/>
<feature type="domain" description="CCHC-type" evidence="4">
    <location>
        <begin position="239"/>
        <end position="253"/>
    </location>
</feature>
<evidence type="ECO:0000313" key="5">
    <source>
        <dbReference type="EMBL" id="KAH7975502.1"/>
    </source>
</evidence>
<evidence type="ECO:0000259" key="4">
    <source>
        <dbReference type="PROSITE" id="PS50158"/>
    </source>
</evidence>
<feature type="coiled-coil region" evidence="2">
    <location>
        <begin position="499"/>
        <end position="533"/>
    </location>
</feature>
<accession>A0A9D4QCY6</accession>
<evidence type="ECO:0000256" key="2">
    <source>
        <dbReference type="SAM" id="Coils"/>
    </source>
</evidence>